<protein>
    <recommendedName>
        <fullName evidence="2">Poly(3-hydroxyalkanoate) polymerase subunit PhaC</fullName>
    </recommendedName>
    <alternativeName>
        <fullName evidence="6">PHB synthase subunit PhaC</fullName>
    </alternativeName>
</protein>
<comment type="caution">
    <text evidence="8">The sequence shown here is derived from an EMBL/GenBank/DDBJ whole genome shotgun (WGS) entry which is preliminary data.</text>
</comment>
<keyword evidence="4" id="KW-0583">PHB biosynthesis</keyword>
<keyword evidence="5" id="KW-0012">Acyltransferase</keyword>
<dbReference type="InterPro" id="IPR051321">
    <property type="entry name" value="PHA/PHB_synthase"/>
</dbReference>
<gene>
    <name evidence="8" type="ORF">E4P82_10735</name>
</gene>
<name>A0ABX1TJR6_9GAMM</name>
<dbReference type="InterPro" id="IPR000073">
    <property type="entry name" value="AB_hydrolase_1"/>
</dbReference>
<dbReference type="PANTHER" id="PTHR36837:SF2">
    <property type="entry name" value="POLY(3-HYDROXYALKANOATE) POLYMERASE SUBUNIT PHAC"/>
    <property type="match status" value="1"/>
</dbReference>
<keyword evidence="9" id="KW-1185">Reference proteome</keyword>
<evidence type="ECO:0000256" key="1">
    <source>
        <dbReference type="ARBA" id="ARBA00004683"/>
    </source>
</evidence>
<dbReference type="NCBIfam" id="TIGR01836">
    <property type="entry name" value="PHA_synth_III_C"/>
    <property type="match status" value="1"/>
</dbReference>
<dbReference type="InterPro" id="IPR029058">
    <property type="entry name" value="AB_hydrolase_fold"/>
</dbReference>
<feature type="domain" description="AB hydrolase-1" evidence="7">
    <location>
        <begin position="65"/>
        <end position="330"/>
    </location>
</feature>
<reference evidence="8 9" key="1">
    <citation type="submission" date="2019-03" db="EMBL/GenBank/DDBJ databases">
        <title>Metabolic reconstructions from genomes of highly enriched 'Candidatus Accumulibacter' and 'Candidatus Competibacter' bioreactor populations.</title>
        <authorList>
            <person name="Annavajhala M.K."/>
            <person name="Welles L."/>
            <person name="Abbas B."/>
            <person name="Sorokin D."/>
            <person name="Park H."/>
            <person name="Van Loosdrecht M."/>
            <person name="Chandran K."/>
        </authorList>
    </citation>
    <scope>NUCLEOTIDE SEQUENCE [LARGE SCALE GENOMIC DNA]</scope>
    <source>
        <strain evidence="8 9">SBR_G</strain>
    </source>
</reference>
<proteinExistence type="predicted"/>
<evidence type="ECO:0000256" key="6">
    <source>
        <dbReference type="ARBA" id="ARBA00033356"/>
    </source>
</evidence>
<evidence type="ECO:0000256" key="2">
    <source>
        <dbReference type="ARBA" id="ARBA00019065"/>
    </source>
</evidence>
<dbReference type="RefSeq" id="WP_169248885.1">
    <property type="nucleotide sequence ID" value="NZ_SPMZ01000029.1"/>
</dbReference>
<evidence type="ECO:0000313" key="9">
    <source>
        <dbReference type="Proteomes" id="UP000760480"/>
    </source>
</evidence>
<dbReference type="SUPFAM" id="SSF53474">
    <property type="entry name" value="alpha/beta-Hydrolases"/>
    <property type="match status" value="1"/>
</dbReference>
<keyword evidence="3" id="KW-0808">Transferase</keyword>
<dbReference type="PANTHER" id="PTHR36837">
    <property type="entry name" value="POLY(3-HYDROXYALKANOATE) POLYMERASE SUBUNIT PHAC"/>
    <property type="match status" value="1"/>
</dbReference>
<evidence type="ECO:0000259" key="7">
    <source>
        <dbReference type="Pfam" id="PF00561"/>
    </source>
</evidence>
<organism evidence="8 9">
    <name type="scientific">Candidatus Competibacter phosphatis</name>
    <dbReference type="NCBI Taxonomy" id="221280"/>
    <lineage>
        <taxon>Bacteria</taxon>
        <taxon>Pseudomonadati</taxon>
        <taxon>Pseudomonadota</taxon>
        <taxon>Gammaproteobacteria</taxon>
        <taxon>Candidatus Competibacteraceae</taxon>
        <taxon>Candidatus Competibacter</taxon>
    </lineage>
</organism>
<evidence type="ECO:0000256" key="3">
    <source>
        <dbReference type="ARBA" id="ARBA00022679"/>
    </source>
</evidence>
<evidence type="ECO:0000313" key="8">
    <source>
        <dbReference type="EMBL" id="NMQ19630.1"/>
    </source>
</evidence>
<comment type="pathway">
    <text evidence="1">Biopolymer metabolism; poly-(R)-3-hydroxybutanoate biosynthesis.</text>
</comment>
<evidence type="ECO:0000256" key="5">
    <source>
        <dbReference type="ARBA" id="ARBA00023315"/>
    </source>
</evidence>
<evidence type="ECO:0000256" key="4">
    <source>
        <dbReference type="ARBA" id="ARBA00022752"/>
    </source>
</evidence>
<dbReference type="Pfam" id="PF00561">
    <property type="entry name" value="Abhydrolase_1"/>
    <property type="match status" value="1"/>
</dbReference>
<dbReference type="InterPro" id="IPR010125">
    <property type="entry name" value="PHA_synth_III_C"/>
</dbReference>
<accession>A0ABX1TJR6</accession>
<dbReference type="Proteomes" id="UP000760480">
    <property type="component" value="Unassembled WGS sequence"/>
</dbReference>
<sequence>MIGLTSERITEELRSFSAKLAQGGQTLRDLGEIETGVSPREAVYQEDKLTLYRYQPRVAQPHPVPLLIVYALVNRPYMMDLQEDRSMIRGLLDAGLDVYLIDWGYPDAADRELSLTDYIHRYIDHCVDALRERCGQDAINLLGVCQGGTLSLCFSSLYPEKIRNLVTMVTPVDFHTPDNLLTHLIRHVNVDLLVDTLGNLPGQLLNFTFLSLSPFRLAGQKYVDLTDILDDAQALRNFLRMEKWIFDSPDQAGAAFRQFAKDFFQQNKLIKGEVNIGDRRVNLGNIVMPVLNVYAAQDHLVPPAASKALAECCGSRDYTEFSFQGGHIGIYVSGRAQREVPPAVAAWLLAR</sequence>
<dbReference type="EMBL" id="SPMZ01000029">
    <property type="protein sequence ID" value="NMQ19630.1"/>
    <property type="molecule type" value="Genomic_DNA"/>
</dbReference>
<dbReference type="Gene3D" id="3.40.50.1820">
    <property type="entry name" value="alpha/beta hydrolase"/>
    <property type="match status" value="1"/>
</dbReference>